<dbReference type="InterPro" id="IPR035979">
    <property type="entry name" value="RBD_domain_sf"/>
</dbReference>
<accession>A0A9J7X1C1</accession>
<organism evidence="1 2">
    <name type="scientific">Cyprinus carpio carpio</name>
    <dbReference type="NCBI Taxonomy" id="630221"/>
    <lineage>
        <taxon>Eukaryota</taxon>
        <taxon>Metazoa</taxon>
        <taxon>Chordata</taxon>
        <taxon>Craniata</taxon>
        <taxon>Vertebrata</taxon>
        <taxon>Euteleostomi</taxon>
        <taxon>Actinopterygii</taxon>
        <taxon>Neopterygii</taxon>
        <taxon>Teleostei</taxon>
        <taxon>Ostariophysi</taxon>
        <taxon>Cypriniformes</taxon>
        <taxon>Cyprinidae</taxon>
        <taxon>Cyprininae</taxon>
        <taxon>Cyprinus</taxon>
    </lineage>
</organism>
<proteinExistence type="predicted"/>
<reference evidence="1" key="1">
    <citation type="submission" date="2025-08" db="UniProtKB">
        <authorList>
            <consortium name="Ensembl"/>
        </authorList>
    </citation>
    <scope>IDENTIFICATION</scope>
</reference>
<dbReference type="Proteomes" id="UP001108240">
    <property type="component" value="Unplaced"/>
</dbReference>
<dbReference type="GeneTree" id="ENSGT00940000169175"/>
<evidence type="ECO:0008006" key="3">
    <source>
        <dbReference type="Google" id="ProtNLM"/>
    </source>
</evidence>
<keyword evidence="2" id="KW-1185">Reference proteome</keyword>
<evidence type="ECO:0000313" key="2">
    <source>
        <dbReference type="Proteomes" id="UP001108240"/>
    </source>
</evidence>
<reference evidence="1" key="2">
    <citation type="submission" date="2025-09" db="UniProtKB">
        <authorList>
            <consortium name="Ensembl"/>
        </authorList>
    </citation>
    <scope>IDENTIFICATION</scope>
</reference>
<dbReference type="Ensembl" id="ENSCCRT00000176997.1">
    <property type="protein sequence ID" value="ENSCCRP00000099966.1"/>
    <property type="gene ID" value="ENSCCRG00000080132.1"/>
</dbReference>
<dbReference type="AlphaFoldDB" id="A0A9J7X1C1"/>
<dbReference type="GO" id="GO:0003676">
    <property type="term" value="F:nucleic acid binding"/>
    <property type="evidence" value="ECO:0007669"/>
    <property type="project" value="InterPro"/>
</dbReference>
<evidence type="ECO:0000313" key="1">
    <source>
        <dbReference type="Ensembl" id="ENSCCRP00000099966.1"/>
    </source>
</evidence>
<dbReference type="SUPFAM" id="SSF54928">
    <property type="entry name" value="RNA-binding domain, RBD"/>
    <property type="match status" value="1"/>
</dbReference>
<protein>
    <recommendedName>
        <fullName evidence="3">RRM domain-containing protein</fullName>
    </recommendedName>
</protein>
<name>A0A9J7X1C1_CYPCA</name>
<sequence>MSTGIVVDNLFTPVLPLSIPSKKVLLSNVPPFISDETLVRIMSRYGKLVSPIKMIPIGCESRCRGGLW</sequence>